<keyword evidence="3" id="KW-1185">Reference proteome</keyword>
<protein>
    <submittedName>
        <fullName evidence="2">PA2169 family four-helix-bundle protein</fullName>
    </submittedName>
</protein>
<proteinExistence type="predicted"/>
<evidence type="ECO:0000313" key="2">
    <source>
        <dbReference type="EMBL" id="MET1491079.1"/>
    </source>
</evidence>
<dbReference type="Proteomes" id="UP001548590">
    <property type="component" value="Unassembled WGS sequence"/>
</dbReference>
<dbReference type="Gene3D" id="1.20.1260.10">
    <property type="match status" value="1"/>
</dbReference>
<dbReference type="PIRSF" id="PIRSF029477">
    <property type="entry name" value="UCP029477"/>
    <property type="match status" value="1"/>
</dbReference>
<evidence type="ECO:0000259" key="1">
    <source>
        <dbReference type="Pfam" id="PF09537"/>
    </source>
</evidence>
<dbReference type="InterPro" id="IPR009078">
    <property type="entry name" value="Ferritin-like_SF"/>
</dbReference>
<reference evidence="2 3" key="1">
    <citation type="submission" date="2024-07" db="EMBL/GenBank/DDBJ databases">
        <title>Uliginosibacterium paludis KCTC:42655.</title>
        <authorList>
            <person name="Kim M.K."/>
        </authorList>
    </citation>
    <scope>NUCLEOTIDE SEQUENCE [LARGE SCALE GENOMIC DNA]</scope>
    <source>
        <strain evidence="2 3">KCTC 42655</strain>
    </source>
</reference>
<dbReference type="CDD" id="cd00657">
    <property type="entry name" value="Ferritin_like"/>
    <property type="match status" value="1"/>
</dbReference>
<feature type="domain" description="DUF2383" evidence="1">
    <location>
        <begin position="6"/>
        <end position="115"/>
    </location>
</feature>
<dbReference type="SUPFAM" id="SSF47240">
    <property type="entry name" value="Ferritin-like"/>
    <property type="match status" value="1"/>
</dbReference>
<dbReference type="Pfam" id="PF09537">
    <property type="entry name" value="DUF2383"/>
    <property type="match status" value="1"/>
</dbReference>
<dbReference type="NCBIfam" id="TIGR02284">
    <property type="entry name" value="PA2169 family four-helix-bundle protein"/>
    <property type="match status" value="1"/>
</dbReference>
<evidence type="ECO:0000313" key="3">
    <source>
        <dbReference type="Proteomes" id="UP001548590"/>
    </source>
</evidence>
<sequence length="147" mass="16043">MDSQSVISTLNDLIETCKDGEYGFRMCAEKASSPNLASLLGRHADECQAAARELQQCVVQLGETPDTSGSVTGALHRGWVAVRSVLSSYDDEALLAECERGEDTAVAAYRKALEKPLPETLRAVVERQYLGARRNHDQVRSLRGPAH</sequence>
<dbReference type="EMBL" id="JBEWLZ010000009">
    <property type="protein sequence ID" value="MET1491079.1"/>
    <property type="molecule type" value="Genomic_DNA"/>
</dbReference>
<comment type="caution">
    <text evidence="2">The sequence shown here is derived from an EMBL/GenBank/DDBJ whole genome shotgun (WGS) entry which is preliminary data.</text>
</comment>
<dbReference type="InterPro" id="IPR011971">
    <property type="entry name" value="CHP02284"/>
</dbReference>
<dbReference type="InterPro" id="IPR019052">
    <property type="entry name" value="DUF2383"/>
</dbReference>
<name>A0ABV2CT30_9RHOO</name>
<dbReference type="InterPro" id="IPR012347">
    <property type="entry name" value="Ferritin-like"/>
</dbReference>
<accession>A0ABV2CT30</accession>
<gene>
    <name evidence="2" type="ORF">ABVT11_14665</name>
</gene>
<organism evidence="2 3">
    <name type="scientific">Uliginosibacterium paludis</name>
    <dbReference type="NCBI Taxonomy" id="1615952"/>
    <lineage>
        <taxon>Bacteria</taxon>
        <taxon>Pseudomonadati</taxon>
        <taxon>Pseudomonadota</taxon>
        <taxon>Betaproteobacteria</taxon>
        <taxon>Rhodocyclales</taxon>
        <taxon>Zoogloeaceae</taxon>
        <taxon>Uliginosibacterium</taxon>
    </lineage>
</organism>
<dbReference type="InterPro" id="IPR016920">
    <property type="entry name" value="UCP029477"/>
</dbReference>
<dbReference type="RefSeq" id="WP_345928824.1">
    <property type="nucleotide sequence ID" value="NZ_JBDIVF010000007.1"/>
</dbReference>